<organism evidence="2 3">
    <name type="scientific">Peptoniphilus asaccharolyticus DSM 20463</name>
    <dbReference type="NCBI Taxonomy" id="573058"/>
    <lineage>
        <taxon>Bacteria</taxon>
        <taxon>Bacillati</taxon>
        <taxon>Bacillota</taxon>
        <taxon>Tissierellia</taxon>
        <taxon>Tissierellales</taxon>
        <taxon>Peptoniphilaceae</taxon>
        <taxon>Peptoniphilus</taxon>
    </lineage>
</organism>
<dbReference type="EMBL" id="FWWR01000009">
    <property type="protein sequence ID" value="SMB84385.1"/>
    <property type="molecule type" value="Genomic_DNA"/>
</dbReference>
<evidence type="ECO:0000313" key="3">
    <source>
        <dbReference type="Proteomes" id="UP000192368"/>
    </source>
</evidence>
<protein>
    <submittedName>
        <fullName evidence="2">Uncharacterized protein</fullName>
    </submittedName>
</protein>
<dbReference type="RefSeq" id="WP_084230322.1">
    <property type="nucleotide sequence ID" value="NZ_FWWR01000009.1"/>
</dbReference>
<keyword evidence="1" id="KW-1133">Transmembrane helix</keyword>
<dbReference type="STRING" id="573058.SAMN00017477_0666"/>
<proteinExistence type="predicted"/>
<sequence length="409" mass="48338">MKNYTAFLFEDLKIFLLGKKEDEICLYPQLIENGVILDLNYVYYLMKEKLESIAFEGNVIFLINSSKFLNFEIDVSNIKKDETESYIHYELQKLLPESVENYYFTYEYDETLVKVRLVEKSFLDSYKELAKLLKLNLVGIFDVEDAISENNYINYSLNRAKIIEKDFRKDIFSKEISKKLEEYDLNAEDIANIYNGNFNGEDSAVVEKLERLLESFKFERVAWLKRFLKDKDYIYFGDLPIENLFGINLRKLSINDLKLKNNFIEKKSSKSKYSILAVVVLIAFNVILFCILNNRENTARLEFSNTLKQMAEEKSIKDSKKKESYKYSNSDVEYNKKFEKLVQKLENFNHDEIFFEEYRFYDDKVNIKGIANSTNILKRAMGQSKNAKLLSSSIKDGYLYFEIEVVLRD</sequence>
<keyword evidence="1" id="KW-0472">Membrane</keyword>
<feature type="transmembrane region" description="Helical" evidence="1">
    <location>
        <begin position="273"/>
        <end position="292"/>
    </location>
</feature>
<keyword evidence="3" id="KW-1185">Reference proteome</keyword>
<accession>A0A1W1UTC6</accession>
<evidence type="ECO:0000256" key="1">
    <source>
        <dbReference type="SAM" id="Phobius"/>
    </source>
</evidence>
<dbReference type="AlphaFoldDB" id="A0A1W1UTC6"/>
<name>A0A1W1UTC6_PEPAS</name>
<dbReference type="Proteomes" id="UP000192368">
    <property type="component" value="Unassembled WGS sequence"/>
</dbReference>
<reference evidence="3" key="1">
    <citation type="submission" date="2017-04" db="EMBL/GenBank/DDBJ databases">
        <authorList>
            <person name="Varghese N."/>
            <person name="Submissions S."/>
        </authorList>
    </citation>
    <scope>NUCLEOTIDE SEQUENCE [LARGE SCALE GENOMIC DNA]</scope>
    <source>
        <strain evidence="3">DSM 20463</strain>
    </source>
</reference>
<keyword evidence="1" id="KW-0812">Transmembrane</keyword>
<gene>
    <name evidence="2" type="ORF">SAMN00017477_0666</name>
</gene>
<evidence type="ECO:0000313" key="2">
    <source>
        <dbReference type="EMBL" id="SMB84385.1"/>
    </source>
</evidence>